<sequence length="181" mass="20327">MIHFRCYSFLKRHLMFSLIAKLFSKADANSSVSTSGILDYEKLILLDAERLAEQGIADAYQLLLPALREQVARPAEVREILDADLPAYTIQCNGEEYIVYSAADPGTEVQSWGRATFFLFLIVNKQLKGTGIQFYAVDGGNNLAGIFLSQEQALLAQAAINSRTDWPYIPELNEPRYGQYH</sequence>
<proteinExistence type="predicted"/>
<organism evidence="1 2">
    <name type="scientific">Enterobacter sp. (strain 638)</name>
    <dbReference type="NCBI Taxonomy" id="399742"/>
    <lineage>
        <taxon>Bacteria</taxon>
        <taxon>Pseudomonadati</taxon>
        <taxon>Pseudomonadota</taxon>
        <taxon>Gammaproteobacteria</taxon>
        <taxon>Enterobacterales</taxon>
        <taxon>Enterobacteriaceae</taxon>
        <taxon>Enterobacter</taxon>
    </lineage>
</organism>
<gene>
    <name evidence="1" type="ordered locus">Ent638_3111</name>
</gene>
<dbReference type="AlphaFoldDB" id="A0A9J9GIA4"/>
<name>A0A9J9GIA4_ENT38</name>
<reference evidence="2" key="1">
    <citation type="journal article" date="2010" name="PLoS Genet.">
        <title>Genome sequence of the plant growth promoting endophytic bacterium Enterobacter sp. 638.</title>
        <authorList>
            <person name="Taghavi S."/>
            <person name="van der Lelie D."/>
            <person name="Hoffman A."/>
            <person name="Zhang Y.B."/>
            <person name="Walla M.D."/>
            <person name="Vangronsveld J."/>
            <person name="Newman L."/>
            <person name="Monchy S."/>
        </authorList>
    </citation>
    <scope>NUCLEOTIDE SEQUENCE [LARGE SCALE GENOMIC DNA]</scope>
    <source>
        <strain evidence="2">638</strain>
    </source>
</reference>
<keyword evidence="2" id="KW-1185">Reference proteome</keyword>
<protein>
    <submittedName>
        <fullName evidence="1">Uncharacterized protein</fullName>
    </submittedName>
</protein>
<dbReference type="EMBL" id="CP000653">
    <property type="protein sequence ID" value="ABP61775.1"/>
    <property type="molecule type" value="Genomic_DNA"/>
</dbReference>
<accession>A0A9J9GIA4</accession>
<dbReference type="Proteomes" id="UP000000230">
    <property type="component" value="Chromosome"/>
</dbReference>
<evidence type="ECO:0000313" key="2">
    <source>
        <dbReference type="Proteomes" id="UP000000230"/>
    </source>
</evidence>
<evidence type="ECO:0000313" key="1">
    <source>
        <dbReference type="EMBL" id="ABP61775.1"/>
    </source>
</evidence>
<dbReference type="KEGG" id="ent:Ent638_3111"/>